<feature type="compositionally biased region" description="Basic and acidic residues" evidence="4">
    <location>
        <begin position="300"/>
        <end position="329"/>
    </location>
</feature>
<keyword evidence="6" id="KW-0456">Lyase</keyword>
<dbReference type="PANTHER" id="PTHR32308:SF0">
    <property type="entry name" value="HPCH_HPAI ALDOLASE_CITRATE LYASE DOMAIN-CONTAINING PROTEIN"/>
    <property type="match status" value="1"/>
</dbReference>
<comment type="cofactor">
    <cofactor evidence="1">
        <name>Mg(2+)</name>
        <dbReference type="ChEBI" id="CHEBI:18420"/>
    </cofactor>
</comment>
<evidence type="ECO:0000259" key="5">
    <source>
        <dbReference type="Pfam" id="PF03328"/>
    </source>
</evidence>
<dbReference type="GO" id="GO:0008816">
    <property type="term" value="F:citryl-CoA lyase activity"/>
    <property type="evidence" value="ECO:0007669"/>
    <property type="project" value="UniProtKB-EC"/>
</dbReference>
<dbReference type="Proteomes" id="UP000577386">
    <property type="component" value="Unassembled WGS sequence"/>
</dbReference>
<evidence type="ECO:0000256" key="3">
    <source>
        <dbReference type="ARBA" id="ARBA00022842"/>
    </source>
</evidence>
<evidence type="ECO:0000256" key="4">
    <source>
        <dbReference type="SAM" id="MobiDB-lite"/>
    </source>
</evidence>
<name>A0A7W3NV19_STRMR</name>
<keyword evidence="3" id="KW-0460">Magnesium</keyword>
<accession>A0A7W3NV19</accession>
<dbReference type="InterPro" id="IPR040442">
    <property type="entry name" value="Pyrv_kinase-like_dom_sf"/>
</dbReference>
<dbReference type="EMBL" id="JACJIJ010000002">
    <property type="protein sequence ID" value="MBA9057213.1"/>
    <property type="molecule type" value="Genomic_DNA"/>
</dbReference>
<evidence type="ECO:0000256" key="2">
    <source>
        <dbReference type="ARBA" id="ARBA00022723"/>
    </source>
</evidence>
<feature type="compositionally biased region" description="Low complexity" evidence="4">
    <location>
        <begin position="284"/>
        <end position="299"/>
    </location>
</feature>
<reference evidence="6 7" key="1">
    <citation type="submission" date="2020-08" db="EMBL/GenBank/DDBJ databases">
        <title>Sequencing the genomes of 1000 actinobacteria strains.</title>
        <authorList>
            <person name="Klenk H.-P."/>
        </authorList>
    </citation>
    <scope>NUCLEOTIDE SEQUENCE [LARGE SCALE GENOMIC DNA]</scope>
    <source>
        <strain evidence="6 7">DSM 41827</strain>
    </source>
</reference>
<keyword evidence="2" id="KW-0479">Metal-binding</keyword>
<sequence length="361" mass="37341">MTDATRALPRSILYTPALSLDLVVKAWSYDADVHLIDLEDAVPPPGKAAAREVCRAALEKAPAPANTAVRINPLGTLDAVRDLLMLAESPVRPGIVVMTMVDSPVEVRLLRDILATAGAHPEIYVTLETPAGARAVDAIAEAADGLILGSADLAATLGVEITWAGLLATRQAMALACARYGTACVDTANFRLDAPEVLAEEIERVRELGFHGKVAVHPGELATINRALRPDAAELRHARRVTEAVRAADGGVALLDGAMVGPPFARRARMTVERGDAWNARFAPTGAGASAAGTAGSKATDSKATDSKATDSRAADSRAADSRAADSRAAEPIAADASATDASATDARSADPLPSDPEAAR</sequence>
<dbReference type="PANTHER" id="PTHR32308">
    <property type="entry name" value="LYASE BETA SUBUNIT, PUTATIVE (AFU_ORTHOLOGUE AFUA_4G13030)-RELATED"/>
    <property type="match status" value="1"/>
</dbReference>
<proteinExistence type="predicted"/>
<dbReference type="InterPro" id="IPR005000">
    <property type="entry name" value="Aldolase/citrate-lyase_domain"/>
</dbReference>
<organism evidence="6 7">
    <name type="scientific">Streptomyces murinus</name>
    <dbReference type="NCBI Taxonomy" id="33900"/>
    <lineage>
        <taxon>Bacteria</taxon>
        <taxon>Bacillati</taxon>
        <taxon>Actinomycetota</taxon>
        <taxon>Actinomycetes</taxon>
        <taxon>Kitasatosporales</taxon>
        <taxon>Streptomycetaceae</taxon>
        <taxon>Streptomyces</taxon>
    </lineage>
</organism>
<dbReference type="GO" id="GO:0000287">
    <property type="term" value="F:magnesium ion binding"/>
    <property type="evidence" value="ECO:0007669"/>
    <property type="project" value="TreeGrafter"/>
</dbReference>
<dbReference type="AlphaFoldDB" id="A0A7W3NV19"/>
<dbReference type="EC" id="4.1.3.25" evidence="6"/>
<evidence type="ECO:0000313" key="6">
    <source>
        <dbReference type="EMBL" id="MBA9057213.1"/>
    </source>
</evidence>
<feature type="domain" description="HpcH/HpaI aldolase/citrate lyase" evidence="5">
    <location>
        <begin position="10"/>
        <end position="218"/>
    </location>
</feature>
<dbReference type="EC" id="4.1.3.34" evidence="6"/>
<comment type="caution">
    <text evidence="6">The sequence shown here is derived from an EMBL/GenBank/DDBJ whole genome shotgun (WGS) entry which is preliminary data.</text>
</comment>
<dbReference type="Gene3D" id="3.20.20.60">
    <property type="entry name" value="Phosphoenolpyruvate-binding domains"/>
    <property type="match status" value="1"/>
</dbReference>
<feature type="compositionally biased region" description="Low complexity" evidence="4">
    <location>
        <begin position="330"/>
        <end position="352"/>
    </location>
</feature>
<dbReference type="SUPFAM" id="SSF51621">
    <property type="entry name" value="Phosphoenolpyruvate/pyruvate domain"/>
    <property type="match status" value="1"/>
</dbReference>
<dbReference type="GO" id="GO:0006107">
    <property type="term" value="P:oxaloacetate metabolic process"/>
    <property type="evidence" value="ECO:0007669"/>
    <property type="project" value="TreeGrafter"/>
</dbReference>
<feature type="region of interest" description="Disordered" evidence="4">
    <location>
        <begin position="284"/>
        <end position="361"/>
    </location>
</feature>
<keyword evidence="7" id="KW-1185">Reference proteome</keyword>
<gene>
    <name evidence="6" type="ORF">HDA42_006391</name>
</gene>
<dbReference type="GeneID" id="93977669"/>
<dbReference type="RefSeq" id="WP_220512776.1">
    <property type="nucleotide sequence ID" value="NZ_BAAAHW010000010.1"/>
</dbReference>
<dbReference type="InterPro" id="IPR015813">
    <property type="entry name" value="Pyrv/PenolPyrv_kinase-like_dom"/>
</dbReference>
<evidence type="ECO:0000256" key="1">
    <source>
        <dbReference type="ARBA" id="ARBA00001946"/>
    </source>
</evidence>
<protein>
    <submittedName>
        <fullName evidence="6">Citrate lyase subunit beta/citryl-CoA lyase/(S)-citramalyl-CoA lyase</fullName>
        <ecNumber evidence="6">4.1.3.25</ecNumber>
        <ecNumber evidence="6">4.1.3.34</ecNumber>
    </submittedName>
</protein>
<evidence type="ECO:0000313" key="7">
    <source>
        <dbReference type="Proteomes" id="UP000577386"/>
    </source>
</evidence>
<dbReference type="Pfam" id="PF03328">
    <property type="entry name" value="HpcH_HpaI"/>
    <property type="match status" value="1"/>
</dbReference>
<dbReference type="GO" id="GO:0047777">
    <property type="term" value="F:(S)-citramalyl-CoA lyase activity"/>
    <property type="evidence" value="ECO:0007669"/>
    <property type="project" value="UniProtKB-EC"/>
</dbReference>